<dbReference type="Proteomes" id="UP000002045">
    <property type="component" value="Chromosome"/>
</dbReference>
<gene>
    <name evidence="1" type="ordered locus">XBJ1_1664</name>
</gene>
<evidence type="ECO:0000313" key="1">
    <source>
        <dbReference type="EMBL" id="CBJ80790.1"/>
    </source>
</evidence>
<reference evidence="1 2" key="1">
    <citation type="journal article" date="2011" name="PLoS ONE">
        <title>The entomopathogenic bacterial endosymbionts xenorhabdus and photorhabdus: convergent lifestyles from divergent genomes.</title>
        <authorList>
            <person name="Chaston J.M."/>
            <person name="Suen G."/>
            <person name="Tucker S.L."/>
            <person name="Andersen A.W."/>
            <person name="Bhasin A."/>
            <person name="Bode E."/>
            <person name="Bode H.B."/>
            <person name="Brachmann A.O."/>
            <person name="Cowles C.E."/>
            <person name="Cowles K.N."/>
            <person name="Darby C."/>
            <person name="de Leon L."/>
            <person name="Drace K."/>
            <person name="Du Z."/>
            <person name="Givaudan A."/>
            <person name="Herbert Tran E.E."/>
            <person name="Jewell K.A."/>
            <person name="Knack J.J."/>
            <person name="Krasomil-Osterfeld K.C."/>
            <person name="Kukor R."/>
            <person name="Lanois A."/>
            <person name="Latreille P."/>
            <person name="Leimgruber N.K."/>
            <person name="Lipke C.M."/>
            <person name="Liu R."/>
            <person name="Lu X."/>
            <person name="Martens E.C."/>
            <person name="Marri P.R."/>
            <person name="Medigue C."/>
            <person name="Menard M.L."/>
            <person name="Miller N.M."/>
            <person name="Morales-Soto N."/>
            <person name="Norton S."/>
            <person name="Ogier J.C."/>
            <person name="Orchard S.S."/>
            <person name="Park D."/>
            <person name="Park Y."/>
            <person name="Qurollo B.A."/>
            <person name="Sugar D.R."/>
            <person name="Richards G.R."/>
            <person name="Rouy Z."/>
            <person name="Slominski B."/>
            <person name="Slominski K."/>
            <person name="Snyder H."/>
            <person name="Tjaden B.C."/>
            <person name="van der Hoeven R."/>
            <person name="Welch R.D."/>
            <person name="Wheeler C."/>
            <person name="Xiang B."/>
            <person name="Barbazuk B."/>
            <person name="Gaudriault S."/>
            <person name="Goodner B."/>
            <person name="Slater S.C."/>
            <person name="Forst S."/>
            <person name="Goldman B.S."/>
            <person name="Goodrich-Blair H."/>
        </authorList>
    </citation>
    <scope>NUCLEOTIDE SEQUENCE [LARGE SCALE GENOMIC DNA]</scope>
    <source>
        <strain evidence="1 2">SS-2004</strain>
    </source>
</reference>
<dbReference type="HOGENOM" id="CLU_2830323_0_0_6"/>
<dbReference type="EMBL" id="FN667741">
    <property type="protein sequence ID" value="CBJ80790.1"/>
    <property type="molecule type" value="Genomic_DNA"/>
</dbReference>
<dbReference type="KEGG" id="xbo:XBJ1_1664"/>
<accession>D3V0V8</accession>
<organism evidence="1 2">
    <name type="scientific">Xenorhabdus bovienii (strain SS-2004)</name>
    <name type="common">Xenorhabdus nematophila subsp. bovienii</name>
    <dbReference type="NCBI Taxonomy" id="406818"/>
    <lineage>
        <taxon>Bacteria</taxon>
        <taxon>Pseudomonadati</taxon>
        <taxon>Pseudomonadota</taxon>
        <taxon>Gammaproteobacteria</taxon>
        <taxon>Enterobacterales</taxon>
        <taxon>Morganellaceae</taxon>
        <taxon>Xenorhabdus</taxon>
    </lineage>
</organism>
<proteinExistence type="predicted"/>
<protein>
    <submittedName>
        <fullName evidence="1">Uncharacterized protein</fullName>
    </submittedName>
</protein>
<name>D3V0V8_XENBS</name>
<sequence length="66" mass="7997">MIQVQHRYTKLEILHVFNNLYIRLGWPDMLSPLNQLVMASWRGCLSSLRKTSSEKQYRILRCWFLN</sequence>
<dbReference type="AlphaFoldDB" id="D3V0V8"/>
<evidence type="ECO:0000313" key="2">
    <source>
        <dbReference type="Proteomes" id="UP000002045"/>
    </source>
</evidence>